<protein>
    <submittedName>
        <fullName evidence="1">Uncharacterized protein</fullName>
    </submittedName>
</protein>
<reference evidence="1" key="1">
    <citation type="submission" date="2019-08" db="EMBL/GenBank/DDBJ databases">
        <authorList>
            <person name="Kucharzyk K."/>
            <person name="Murdoch R.W."/>
            <person name="Higgins S."/>
            <person name="Loffler F."/>
        </authorList>
    </citation>
    <scope>NUCLEOTIDE SEQUENCE</scope>
</reference>
<evidence type="ECO:0000313" key="1">
    <source>
        <dbReference type="EMBL" id="MPM27869.1"/>
    </source>
</evidence>
<sequence length="124" mass="13572">MSNAAAIARDWLVGEARRILDWIRHQGAHDVIDQGLHKHQRGSVVHRNAGQSAGQIIGQIGGLQVVSLDIAKNVFQIHTADMRSGEIINAQLKRAKVLEHFARRAPCLIDIEACGVERITGQGN</sequence>
<dbReference type="AlphaFoldDB" id="A0A644YHR6"/>
<organism evidence="1">
    <name type="scientific">bioreactor metagenome</name>
    <dbReference type="NCBI Taxonomy" id="1076179"/>
    <lineage>
        <taxon>unclassified sequences</taxon>
        <taxon>metagenomes</taxon>
        <taxon>ecological metagenomes</taxon>
    </lineage>
</organism>
<dbReference type="EMBL" id="VSSQ01005106">
    <property type="protein sequence ID" value="MPM27869.1"/>
    <property type="molecule type" value="Genomic_DNA"/>
</dbReference>
<proteinExistence type="predicted"/>
<comment type="caution">
    <text evidence="1">The sequence shown here is derived from an EMBL/GenBank/DDBJ whole genome shotgun (WGS) entry which is preliminary data.</text>
</comment>
<accession>A0A644YHR6</accession>
<name>A0A644YHR6_9ZZZZ</name>
<gene>
    <name evidence="1" type="ORF">SDC9_74384</name>
</gene>